<dbReference type="GO" id="GO:0004553">
    <property type="term" value="F:hydrolase activity, hydrolyzing O-glycosyl compounds"/>
    <property type="evidence" value="ECO:0007669"/>
    <property type="project" value="InterPro"/>
</dbReference>
<dbReference type="PANTHER" id="PTHR24023:SF1095">
    <property type="entry name" value="EGF-LIKE DOMAIN-CONTAINING PROTEIN"/>
    <property type="match status" value="1"/>
</dbReference>
<dbReference type="Gene3D" id="2.60.120.970">
    <property type="match status" value="1"/>
</dbReference>
<dbReference type="Gene3D" id="2.10.10.90">
    <property type="match status" value="2"/>
</dbReference>
<protein>
    <recommendedName>
        <fullName evidence="6">Chitin-binding type-3 domain-containing protein</fullName>
    </recommendedName>
</protein>
<feature type="domain" description="Chitin-binding type-3" evidence="6">
    <location>
        <begin position="343"/>
        <end position="390"/>
    </location>
</feature>
<feature type="chain" id="PRO_5038023961" description="Chitin-binding type-3 domain-containing protein" evidence="5">
    <location>
        <begin position="26"/>
        <end position="940"/>
    </location>
</feature>
<dbReference type="GO" id="GO:0030198">
    <property type="term" value="P:extracellular matrix organization"/>
    <property type="evidence" value="ECO:0007669"/>
    <property type="project" value="TreeGrafter"/>
</dbReference>
<feature type="compositionally biased region" description="Low complexity" evidence="4">
    <location>
        <begin position="519"/>
        <end position="550"/>
    </location>
</feature>
<feature type="region of interest" description="Disordered" evidence="4">
    <location>
        <begin position="185"/>
        <end position="243"/>
    </location>
</feature>
<dbReference type="GO" id="GO:0005615">
    <property type="term" value="C:extracellular space"/>
    <property type="evidence" value="ECO:0007669"/>
    <property type="project" value="TreeGrafter"/>
</dbReference>
<comment type="caution">
    <text evidence="7">The sequence shown here is derived from an EMBL/GenBank/DDBJ whole genome shotgun (WGS) entry which is preliminary data.</text>
</comment>
<dbReference type="SMART" id="SM00495">
    <property type="entry name" value="ChtBD3"/>
    <property type="match status" value="4"/>
</dbReference>
<evidence type="ECO:0000256" key="4">
    <source>
        <dbReference type="SAM" id="MobiDB-lite"/>
    </source>
</evidence>
<dbReference type="GO" id="GO:0030246">
    <property type="term" value="F:carbohydrate binding"/>
    <property type="evidence" value="ECO:0007669"/>
    <property type="project" value="InterPro"/>
</dbReference>
<feature type="region of interest" description="Disordered" evidence="4">
    <location>
        <begin position="609"/>
        <end position="631"/>
    </location>
</feature>
<evidence type="ECO:0000313" key="7">
    <source>
        <dbReference type="EMBL" id="GGA59855.1"/>
    </source>
</evidence>
<dbReference type="InterPro" id="IPR055372">
    <property type="entry name" value="CBM96"/>
</dbReference>
<comment type="subcellular location">
    <subcellularLocation>
        <location evidence="1">Secreted</location>
    </subcellularLocation>
</comment>
<dbReference type="InterPro" id="IPR050149">
    <property type="entry name" value="Collagen_superfamily"/>
</dbReference>
<feature type="compositionally biased region" description="Low complexity" evidence="4">
    <location>
        <begin position="206"/>
        <end position="234"/>
    </location>
</feature>
<evidence type="ECO:0000313" key="8">
    <source>
        <dbReference type="Proteomes" id="UP000648801"/>
    </source>
</evidence>
<dbReference type="Pfam" id="PF01391">
    <property type="entry name" value="Collagen"/>
    <property type="match status" value="2"/>
</dbReference>
<dbReference type="EMBL" id="BMJB01000001">
    <property type="protein sequence ID" value="GGA59855.1"/>
    <property type="molecule type" value="Genomic_DNA"/>
</dbReference>
<sequence>MGLVRGRVALWAVAVWLCAALPAVAVEATLVADAHVNSAQPQVNSGAISNLNVGGGYTALVQFDLSTLPAGTTAAQISKAVLRLYCNRVDTAGTVSIAPVNGAWGEYSVTYASLPALGSAATTAQVSQAGQYVTVDVTALVQGWVTSPATNNGVALTAATAAVEFDSKENDLTGHAAELDVTLASTGATGPAGPQGLQGVAGAVGPQGPQGIEGPAGPAGAQGLQGVAGPQGLQGPPGPSGGAVTGLNYRGTYNSTATYAVNDFVNYDGSSYISVIAGNQGNVPSSTSLSWALLAQGGTGLIGPQGPVGPQGLQGLTGAQGPVGAQGPSGAAGVNGSPGLVYRGAYSSSTNYSLGDVVFWQGASYASLIAGNLGNTPSSSPADWGVLTAQGPAGPQGIQGVAGPVGAQGLQGATGPVGATGPQGAQGIPGQAGAQGLTGSTGAQGLQGPMGPEGPAGPAGMTFRGTYASTTNYALADGVIYNGSGYVSLVDGNHGNTPDQSPADWALFASGGIGPQGPAGPQGLQGLQGPAGPQGATGATGATGPMGPQGPAVANYTGNYSAATNYGLHDAVSYDGSTYISLVAGNVGNTPSSSPTQWAVLAAQGPAGPAGATGATGLQGPAGTAGAPGATGPAGPPMSFMGEWLSGTSYAVGSAVSYGGSSYIATAANVGREPDVSPAYWAVLSQAGIPGAAGATGAVGPQGPAGAAGVNFRGAWSSATGYLANDAVTFGGSTYLALTGSLASEPDTSPAQWAMLAAKGVAGPTGPAGAAATVSIGTVTTGAAGTQASVTNSGTANAAVLNFTIPQGATGANGSGGGGETSGIPFSSMYHAVSFATSYYSVNNSNASATEGQSVLTWVPAGCTATSLAVYSTQGNTITVTMRQGAPGSMADTALACTASSNASCTVSGSIAVAAGSFVDLSISGANGTAAGVWTALSCN</sequence>
<dbReference type="PANTHER" id="PTHR24023">
    <property type="entry name" value="COLLAGEN ALPHA"/>
    <property type="match status" value="1"/>
</dbReference>
<dbReference type="GO" id="GO:0030020">
    <property type="term" value="F:extracellular matrix structural constituent conferring tensile strength"/>
    <property type="evidence" value="ECO:0007669"/>
    <property type="project" value="TreeGrafter"/>
</dbReference>
<evidence type="ECO:0000256" key="1">
    <source>
        <dbReference type="ARBA" id="ARBA00004613"/>
    </source>
</evidence>
<feature type="signal peptide" evidence="5">
    <location>
        <begin position="1"/>
        <end position="25"/>
    </location>
</feature>
<dbReference type="AlphaFoldDB" id="A0A916RKC2"/>
<reference evidence="7" key="1">
    <citation type="journal article" date="2014" name="Int. J. Syst. Evol. Microbiol.">
        <title>Complete genome sequence of Corynebacterium casei LMG S-19264T (=DSM 44701T), isolated from a smear-ripened cheese.</title>
        <authorList>
            <consortium name="US DOE Joint Genome Institute (JGI-PGF)"/>
            <person name="Walter F."/>
            <person name="Albersmeier A."/>
            <person name="Kalinowski J."/>
            <person name="Ruckert C."/>
        </authorList>
    </citation>
    <scope>NUCLEOTIDE SEQUENCE</scope>
    <source>
        <strain evidence="7">CGMCC 1.15447</strain>
    </source>
</reference>
<gene>
    <name evidence="7" type="ORF">GCM10011507_09220</name>
</gene>
<feature type="domain" description="Chitin-binding type-3" evidence="6">
    <location>
        <begin position="250"/>
        <end position="294"/>
    </location>
</feature>
<reference evidence="7" key="2">
    <citation type="submission" date="2020-09" db="EMBL/GenBank/DDBJ databases">
        <authorList>
            <person name="Sun Q."/>
            <person name="Zhou Y."/>
        </authorList>
    </citation>
    <scope>NUCLEOTIDE SEQUENCE</scope>
    <source>
        <strain evidence="7">CGMCC 1.15447</strain>
    </source>
</reference>
<proteinExistence type="predicted"/>
<dbReference type="GO" id="GO:0005975">
    <property type="term" value="P:carbohydrate metabolic process"/>
    <property type="evidence" value="ECO:0007669"/>
    <property type="project" value="InterPro"/>
</dbReference>
<dbReference type="NCBIfam" id="NF033679">
    <property type="entry name" value="DNRLRE_dom"/>
    <property type="match status" value="1"/>
</dbReference>
<dbReference type="GO" id="GO:0031012">
    <property type="term" value="C:extracellular matrix"/>
    <property type="evidence" value="ECO:0007669"/>
    <property type="project" value="TreeGrafter"/>
</dbReference>
<keyword evidence="8" id="KW-1185">Reference proteome</keyword>
<dbReference type="Pfam" id="PF24517">
    <property type="entry name" value="CBM96"/>
    <property type="match status" value="1"/>
</dbReference>
<evidence type="ECO:0000256" key="3">
    <source>
        <dbReference type="ARBA" id="ARBA00022729"/>
    </source>
</evidence>
<dbReference type="RefSeq" id="WP_188758110.1">
    <property type="nucleotide sequence ID" value="NZ_BMJB01000001.1"/>
</dbReference>
<keyword evidence="2" id="KW-0964">Secreted</keyword>
<feature type="domain" description="Chitin-binding type-3" evidence="6">
    <location>
        <begin position="641"/>
        <end position="684"/>
    </location>
</feature>
<feature type="region of interest" description="Disordered" evidence="4">
    <location>
        <begin position="516"/>
        <end position="550"/>
    </location>
</feature>
<evidence type="ECO:0000259" key="6">
    <source>
        <dbReference type="SMART" id="SM00495"/>
    </source>
</evidence>
<name>A0A916RKC2_9BACT</name>
<accession>A0A916RKC2</accession>
<dbReference type="InterPro" id="IPR008160">
    <property type="entry name" value="Collagen"/>
</dbReference>
<evidence type="ECO:0000256" key="5">
    <source>
        <dbReference type="SAM" id="SignalP"/>
    </source>
</evidence>
<evidence type="ECO:0000256" key="2">
    <source>
        <dbReference type="ARBA" id="ARBA00022525"/>
    </source>
</evidence>
<feature type="domain" description="Chitin-binding type-3" evidence="6">
    <location>
        <begin position="713"/>
        <end position="756"/>
    </location>
</feature>
<dbReference type="InterPro" id="IPR003610">
    <property type="entry name" value="CBM5/12"/>
</dbReference>
<keyword evidence="3 5" id="KW-0732">Signal</keyword>
<dbReference type="Proteomes" id="UP000648801">
    <property type="component" value="Unassembled WGS sequence"/>
</dbReference>
<dbReference type="Gene3D" id="2.10.10.20">
    <property type="entry name" value="Carbohydrate-binding module superfamily 5/12"/>
    <property type="match status" value="2"/>
</dbReference>
<organism evidence="7 8">
    <name type="scientific">Edaphobacter acidisoli</name>
    <dbReference type="NCBI Taxonomy" id="2040573"/>
    <lineage>
        <taxon>Bacteria</taxon>
        <taxon>Pseudomonadati</taxon>
        <taxon>Acidobacteriota</taxon>
        <taxon>Terriglobia</taxon>
        <taxon>Terriglobales</taxon>
        <taxon>Acidobacteriaceae</taxon>
        <taxon>Edaphobacter</taxon>
    </lineage>
</organism>